<organism evidence="7">
    <name type="scientific">Synechococcus sp. SB0676_bin_10</name>
    <dbReference type="NCBI Taxonomy" id="2604869"/>
    <lineage>
        <taxon>Bacteria</taxon>
        <taxon>Bacillati</taxon>
        <taxon>Cyanobacteriota</taxon>
        <taxon>Cyanophyceae</taxon>
        <taxon>Synechococcales</taxon>
        <taxon>Synechococcaceae</taxon>
        <taxon>Synechococcus</taxon>
    </lineage>
</organism>
<dbReference type="PROSITE" id="PS50850">
    <property type="entry name" value="MFS"/>
    <property type="match status" value="1"/>
</dbReference>
<evidence type="ECO:0000256" key="5">
    <source>
        <dbReference type="SAM" id="Phobius"/>
    </source>
</evidence>
<evidence type="ECO:0000256" key="2">
    <source>
        <dbReference type="ARBA" id="ARBA00022692"/>
    </source>
</evidence>
<gene>
    <name evidence="7" type="ORF">F4162_04475</name>
</gene>
<keyword evidence="2 5" id="KW-0812">Transmembrane</keyword>
<evidence type="ECO:0000256" key="3">
    <source>
        <dbReference type="ARBA" id="ARBA00022989"/>
    </source>
</evidence>
<sequence length="71" mass="6873">MIGSLSGHFGRRPVLIVCIIGTALCMGLFGLGSVLGAELLAASGASAGLAPEFAGRSLHGVAGGTAAPPRL</sequence>
<reference evidence="7" key="1">
    <citation type="submission" date="2019-09" db="EMBL/GenBank/DDBJ databases">
        <title>Characterisation of the sponge microbiome using genome-centric metagenomics.</title>
        <authorList>
            <person name="Engelberts J.P."/>
            <person name="Robbins S.J."/>
            <person name="De Goeij J.M."/>
            <person name="Aranda M."/>
            <person name="Bell S.C."/>
            <person name="Webster N.S."/>
        </authorList>
    </citation>
    <scope>NUCLEOTIDE SEQUENCE</scope>
    <source>
        <strain evidence="7">SB0676_bin_10</strain>
    </source>
</reference>
<evidence type="ECO:0000259" key="6">
    <source>
        <dbReference type="PROSITE" id="PS50850"/>
    </source>
</evidence>
<dbReference type="GO" id="GO:0022857">
    <property type="term" value="F:transmembrane transporter activity"/>
    <property type="evidence" value="ECO:0007669"/>
    <property type="project" value="InterPro"/>
</dbReference>
<evidence type="ECO:0000256" key="4">
    <source>
        <dbReference type="ARBA" id="ARBA00023136"/>
    </source>
</evidence>
<accession>A0A6B1F8Y1</accession>
<protein>
    <submittedName>
        <fullName evidence="7">Major facilitator superfamily domain-containing protein 9</fullName>
    </submittedName>
</protein>
<name>A0A6B1F8Y1_9SYNE</name>
<dbReference type="GO" id="GO:0005886">
    <property type="term" value="C:plasma membrane"/>
    <property type="evidence" value="ECO:0007669"/>
    <property type="project" value="UniProtKB-SubCell"/>
</dbReference>
<dbReference type="InterPro" id="IPR020846">
    <property type="entry name" value="MFS_dom"/>
</dbReference>
<comment type="caution">
    <text evidence="7">The sequence shown here is derived from an EMBL/GenBank/DDBJ whole genome shotgun (WGS) entry which is preliminary data.</text>
</comment>
<dbReference type="EMBL" id="VYDO01000143">
    <property type="protein sequence ID" value="MYG38246.1"/>
    <property type="molecule type" value="Genomic_DNA"/>
</dbReference>
<evidence type="ECO:0000256" key="1">
    <source>
        <dbReference type="ARBA" id="ARBA00004651"/>
    </source>
</evidence>
<keyword evidence="3 5" id="KW-1133">Transmembrane helix</keyword>
<feature type="domain" description="Major facilitator superfamily (MFS) profile" evidence="6">
    <location>
        <begin position="1"/>
        <end position="71"/>
    </location>
</feature>
<comment type="subcellular location">
    <subcellularLocation>
        <location evidence="1">Cell membrane</location>
        <topology evidence="1">Multi-pass membrane protein</topology>
    </subcellularLocation>
</comment>
<dbReference type="Gene3D" id="1.20.1250.20">
    <property type="entry name" value="MFS general substrate transporter like domains"/>
    <property type="match status" value="1"/>
</dbReference>
<evidence type="ECO:0000313" key="7">
    <source>
        <dbReference type="EMBL" id="MYG38246.1"/>
    </source>
</evidence>
<feature type="transmembrane region" description="Helical" evidence="5">
    <location>
        <begin position="12"/>
        <end position="35"/>
    </location>
</feature>
<proteinExistence type="predicted"/>
<keyword evidence="4 5" id="KW-0472">Membrane</keyword>
<dbReference type="SUPFAM" id="SSF103473">
    <property type="entry name" value="MFS general substrate transporter"/>
    <property type="match status" value="1"/>
</dbReference>
<dbReference type="AlphaFoldDB" id="A0A6B1F8Y1"/>
<dbReference type="InterPro" id="IPR036259">
    <property type="entry name" value="MFS_trans_sf"/>
</dbReference>